<accession>A0AAV4X9H6</accession>
<evidence type="ECO:0000313" key="1">
    <source>
        <dbReference type="EMBL" id="GIY91735.1"/>
    </source>
</evidence>
<dbReference type="Proteomes" id="UP001054945">
    <property type="component" value="Unassembled WGS sequence"/>
</dbReference>
<keyword evidence="2" id="KW-1185">Reference proteome</keyword>
<protein>
    <submittedName>
        <fullName evidence="1">Uncharacterized protein</fullName>
    </submittedName>
</protein>
<dbReference type="AlphaFoldDB" id="A0AAV4X9H6"/>
<organism evidence="1 2">
    <name type="scientific">Caerostris extrusa</name>
    <name type="common">Bark spider</name>
    <name type="synonym">Caerostris bankana</name>
    <dbReference type="NCBI Taxonomy" id="172846"/>
    <lineage>
        <taxon>Eukaryota</taxon>
        <taxon>Metazoa</taxon>
        <taxon>Ecdysozoa</taxon>
        <taxon>Arthropoda</taxon>
        <taxon>Chelicerata</taxon>
        <taxon>Arachnida</taxon>
        <taxon>Araneae</taxon>
        <taxon>Araneomorphae</taxon>
        <taxon>Entelegynae</taxon>
        <taxon>Araneoidea</taxon>
        <taxon>Araneidae</taxon>
        <taxon>Caerostris</taxon>
    </lineage>
</organism>
<proteinExistence type="predicted"/>
<reference evidence="1 2" key="1">
    <citation type="submission" date="2021-06" db="EMBL/GenBank/DDBJ databases">
        <title>Caerostris extrusa draft genome.</title>
        <authorList>
            <person name="Kono N."/>
            <person name="Arakawa K."/>
        </authorList>
    </citation>
    <scope>NUCLEOTIDE SEQUENCE [LARGE SCALE GENOMIC DNA]</scope>
</reference>
<sequence>MKFATICLKVVACEASYGREEMCMRMKKNFIITESRMAGSCCEASHGRGNVYAYEKNVIITENRMAVYVDIIKRRSIEHCNLSAENC</sequence>
<dbReference type="EMBL" id="BPLR01017452">
    <property type="protein sequence ID" value="GIY91735.1"/>
    <property type="molecule type" value="Genomic_DNA"/>
</dbReference>
<comment type="caution">
    <text evidence="1">The sequence shown here is derived from an EMBL/GenBank/DDBJ whole genome shotgun (WGS) entry which is preliminary data.</text>
</comment>
<evidence type="ECO:0000313" key="2">
    <source>
        <dbReference type="Proteomes" id="UP001054945"/>
    </source>
</evidence>
<gene>
    <name evidence="1" type="ORF">CEXT_395811</name>
</gene>
<name>A0AAV4X9H6_CAEEX</name>